<feature type="compositionally biased region" description="Polar residues" evidence="6">
    <location>
        <begin position="78"/>
        <end position="89"/>
    </location>
</feature>
<evidence type="ECO:0000313" key="8">
    <source>
        <dbReference type="EMBL" id="KAF9583138.1"/>
    </source>
</evidence>
<reference evidence="8" key="1">
    <citation type="journal article" date="2020" name="Fungal Divers.">
        <title>Resolving the Mortierellaceae phylogeny through synthesis of multi-gene phylogenetics and phylogenomics.</title>
        <authorList>
            <person name="Vandepol N."/>
            <person name="Liber J."/>
            <person name="Desiro A."/>
            <person name="Na H."/>
            <person name="Kennedy M."/>
            <person name="Barry K."/>
            <person name="Grigoriev I.V."/>
            <person name="Miller A.N."/>
            <person name="O'Donnell K."/>
            <person name="Stajich J.E."/>
            <person name="Bonito G."/>
        </authorList>
    </citation>
    <scope>NUCLEOTIDE SEQUENCE</scope>
    <source>
        <strain evidence="8">KOD1015</strain>
    </source>
</reference>
<dbReference type="PROSITE" id="PS50865">
    <property type="entry name" value="ZF_MYND_2"/>
    <property type="match status" value="1"/>
</dbReference>
<evidence type="ECO:0000256" key="6">
    <source>
        <dbReference type="SAM" id="MobiDB-lite"/>
    </source>
</evidence>
<proteinExistence type="inferred from homology"/>
<keyword evidence="3 5" id="KW-0863">Zinc-finger</keyword>
<evidence type="ECO:0000256" key="1">
    <source>
        <dbReference type="ARBA" id="ARBA00006499"/>
    </source>
</evidence>
<evidence type="ECO:0000256" key="3">
    <source>
        <dbReference type="ARBA" id="ARBA00022771"/>
    </source>
</evidence>
<dbReference type="GO" id="GO:0008270">
    <property type="term" value="F:zinc ion binding"/>
    <property type="evidence" value="ECO:0007669"/>
    <property type="project" value="UniProtKB-KW"/>
</dbReference>
<evidence type="ECO:0000256" key="2">
    <source>
        <dbReference type="ARBA" id="ARBA00022723"/>
    </source>
</evidence>
<comment type="similarity">
    <text evidence="1">Belongs to the AB hydrolase superfamily. AB hydrolase 2 family.</text>
</comment>
<dbReference type="GO" id="GO:0008474">
    <property type="term" value="F:palmitoyl-(protein) hydrolase activity"/>
    <property type="evidence" value="ECO:0007669"/>
    <property type="project" value="TreeGrafter"/>
</dbReference>
<dbReference type="Pfam" id="PF02230">
    <property type="entry name" value="Abhydrolase_2"/>
    <property type="match status" value="1"/>
</dbReference>
<feature type="compositionally biased region" description="Low complexity" evidence="6">
    <location>
        <begin position="55"/>
        <end position="64"/>
    </location>
</feature>
<dbReference type="AlphaFoldDB" id="A0A9P6FWX6"/>
<protein>
    <recommendedName>
        <fullName evidence="7">MYND-type domain-containing protein</fullName>
    </recommendedName>
</protein>
<comment type="caution">
    <text evidence="8">The sequence shown here is derived from an EMBL/GenBank/DDBJ whole genome shotgun (WGS) entry which is preliminary data.</text>
</comment>
<dbReference type="GO" id="GO:0005737">
    <property type="term" value="C:cytoplasm"/>
    <property type="evidence" value="ECO:0007669"/>
    <property type="project" value="TreeGrafter"/>
</dbReference>
<keyword evidence="2" id="KW-0479">Metal-binding</keyword>
<dbReference type="InterPro" id="IPR002893">
    <property type="entry name" value="Znf_MYND"/>
</dbReference>
<name>A0A9P6FWX6_9FUNG</name>
<dbReference type="OrthoDB" id="437457at2759"/>
<feature type="non-terminal residue" evidence="8">
    <location>
        <position position="316"/>
    </location>
</feature>
<accession>A0A9P6FWX6</accession>
<dbReference type="Pfam" id="PF01753">
    <property type="entry name" value="zf-MYND"/>
    <property type="match status" value="1"/>
</dbReference>
<evidence type="ECO:0000256" key="5">
    <source>
        <dbReference type="PROSITE-ProRule" id="PRU00134"/>
    </source>
</evidence>
<dbReference type="SUPFAM" id="SSF144232">
    <property type="entry name" value="HIT/MYND zinc finger-like"/>
    <property type="match status" value="1"/>
</dbReference>
<dbReference type="PANTHER" id="PTHR10655:SF67">
    <property type="entry name" value="PHOSPHOLIPASE_CARBOXYLESTERASE SUPERFAMILY (AFU_ORTHOLOGUE AFUA_5G09340)"/>
    <property type="match status" value="1"/>
</dbReference>
<feature type="region of interest" description="Disordered" evidence="6">
    <location>
        <begin position="48"/>
        <end position="97"/>
    </location>
</feature>
<dbReference type="InterPro" id="IPR003140">
    <property type="entry name" value="PLipase/COase/thioEstase"/>
</dbReference>
<gene>
    <name evidence="8" type="ORF">BGW38_010185</name>
</gene>
<keyword evidence="4" id="KW-0862">Zinc</keyword>
<dbReference type="EMBL" id="JAABOA010000800">
    <property type="protein sequence ID" value="KAF9583138.1"/>
    <property type="molecule type" value="Genomic_DNA"/>
</dbReference>
<dbReference type="PANTHER" id="PTHR10655">
    <property type="entry name" value="LYSOPHOSPHOLIPASE-RELATED"/>
    <property type="match status" value="1"/>
</dbReference>
<evidence type="ECO:0000256" key="4">
    <source>
        <dbReference type="ARBA" id="ARBA00022833"/>
    </source>
</evidence>
<sequence>MVTIGEMTPCVVCQTHSTTRCSRCKVAYYCSAKCQKEDWRTHKVACTPTGQPEATTSSSSSTTTPSVPKLPKLPDPTQPVNLHPTTPSKPTDYRKPAPKASCTDLKFHFENSSDGVDENLVIFFHGLGDKIEPSFVELARSIRLPQTATCCIQAPTPVPYIEEEGWQWYPSFNLLNGELLGPECPERMLQVKQVVRPNLIKFIQHCIDYCGFSSRNIILFGFSQGGQIALDLAAFGGFNLRAVLSIAGYCMEEVQNDAAATKPLNTEVLVVQGTADDVISVKDAKDKIKYLQRVFGRSNVQHRIVEGGSLGIPDSE</sequence>
<dbReference type="PROSITE" id="PS01360">
    <property type="entry name" value="ZF_MYND_1"/>
    <property type="match status" value="1"/>
</dbReference>
<evidence type="ECO:0000313" key="9">
    <source>
        <dbReference type="Proteomes" id="UP000780801"/>
    </source>
</evidence>
<dbReference type="Proteomes" id="UP000780801">
    <property type="component" value="Unassembled WGS sequence"/>
</dbReference>
<organism evidence="8 9">
    <name type="scientific">Lunasporangiospora selenospora</name>
    <dbReference type="NCBI Taxonomy" id="979761"/>
    <lineage>
        <taxon>Eukaryota</taxon>
        <taxon>Fungi</taxon>
        <taxon>Fungi incertae sedis</taxon>
        <taxon>Mucoromycota</taxon>
        <taxon>Mortierellomycotina</taxon>
        <taxon>Mortierellomycetes</taxon>
        <taxon>Mortierellales</taxon>
        <taxon>Mortierellaceae</taxon>
        <taxon>Lunasporangiospora</taxon>
    </lineage>
</organism>
<dbReference type="SUPFAM" id="SSF53474">
    <property type="entry name" value="alpha/beta-Hydrolases"/>
    <property type="match status" value="1"/>
</dbReference>
<feature type="domain" description="MYND-type" evidence="7">
    <location>
        <begin position="10"/>
        <end position="46"/>
    </location>
</feature>
<evidence type="ECO:0000259" key="7">
    <source>
        <dbReference type="PROSITE" id="PS50865"/>
    </source>
</evidence>
<dbReference type="Gene3D" id="3.40.50.1820">
    <property type="entry name" value="alpha/beta hydrolase"/>
    <property type="match status" value="1"/>
</dbReference>
<dbReference type="GO" id="GO:0052689">
    <property type="term" value="F:carboxylic ester hydrolase activity"/>
    <property type="evidence" value="ECO:0007669"/>
    <property type="project" value="TreeGrafter"/>
</dbReference>
<dbReference type="Gene3D" id="6.10.140.2220">
    <property type="match status" value="1"/>
</dbReference>
<dbReference type="InterPro" id="IPR050565">
    <property type="entry name" value="LYPA1-2/EST-like"/>
</dbReference>
<keyword evidence="9" id="KW-1185">Reference proteome</keyword>
<dbReference type="InterPro" id="IPR029058">
    <property type="entry name" value="AB_hydrolase_fold"/>
</dbReference>